<organism evidence="1 2">
    <name type="scientific">Lunatimonas lonarensis</name>
    <dbReference type="NCBI Taxonomy" id="1232681"/>
    <lineage>
        <taxon>Bacteria</taxon>
        <taxon>Pseudomonadati</taxon>
        <taxon>Bacteroidota</taxon>
        <taxon>Cytophagia</taxon>
        <taxon>Cytophagales</taxon>
        <taxon>Cyclobacteriaceae</taxon>
    </lineage>
</organism>
<evidence type="ECO:0000313" key="2">
    <source>
        <dbReference type="Proteomes" id="UP000013909"/>
    </source>
</evidence>
<protein>
    <submittedName>
        <fullName evidence="1">Uncharacterized protein</fullName>
    </submittedName>
</protein>
<name>R7ZU10_9BACT</name>
<accession>R7ZU10</accession>
<reference evidence="1 2" key="1">
    <citation type="submission" date="2013-02" db="EMBL/GenBank/DDBJ databases">
        <title>A novel strain isolated from Lonar lake, Maharashtra, India.</title>
        <authorList>
            <person name="Singh A."/>
        </authorList>
    </citation>
    <scope>NUCLEOTIDE SEQUENCE [LARGE SCALE GENOMIC DNA]</scope>
    <source>
        <strain evidence="1 2">AK24</strain>
    </source>
</reference>
<sequence>MLAACAVDLQERLSLPEVPKSGTREELASLICPRIQRLLDRDMERLLQLCYQIDLGEEKLKNILYHTPVMTMAMELSLALVDRQLLKLQLRAKYRNE</sequence>
<dbReference type="AlphaFoldDB" id="R7ZU10"/>
<keyword evidence="2" id="KW-1185">Reference proteome</keyword>
<dbReference type="STRING" id="1232681.ADIS_1850"/>
<gene>
    <name evidence="1" type="ORF">ADIS_1850</name>
</gene>
<evidence type="ECO:0000313" key="1">
    <source>
        <dbReference type="EMBL" id="EON77631.1"/>
    </source>
</evidence>
<comment type="caution">
    <text evidence="1">The sequence shown here is derived from an EMBL/GenBank/DDBJ whole genome shotgun (WGS) entry which is preliminary data.</text>
</comment>
<proteinExistence type="predicted"/>
<dbReference type="OrthoDB" id="982794at2"/>
<dbReference type="EMBL" id="AQHR01000050">
    <property type="protein sequence ID" value="EON77631.1"/>
    <property type="molecule type" value="Genomic_DNA"/>
</dbReference>
<dbReference type="Proteomes" id="UP000013909">
    <property type="component" value="Unassembled WGS sequence"/>
</dbReference>